<gene>
    <name evidence="2" type="ORF">EZS28_005820</name>
</gene>
<reference evidence="2 3" key="1">
    <citation type="submission" date="2019-03" db="EMBL/GenBank/DDBJ databases">
        <title>Single cell metagenomics reveals metabolic interactions within the superorganism composed of flagellate Streblomastix strix and complex community of Bacteroidetes bacteria on its surface.</title>
        <authorList>
            <person name="Treitli S.C."/>
            <person name="Kolisko M."/>
            <person name="Husnik F."/>
            <person name="Keeling P."/>
            <person name="Hampl V."/>
        </authorList>
    </citation>
    <scope>NUCLEOTIDE SEQUENCE [LARGE SCALE GENOMIC DNA]</scope>
    <source>
        <strain evidence="2">ST1C</strain>
    </source>
</reference>
<evidence type="ECO:0000313" key="3">
    <source>
        <dbReference type="Proteomes" id="UP000324800"/>
    </source>
</evidence>
<dbReference type="InterPro" id="IPR045455">
    <property type="entry name" value="NrS-1_pol-like_helicase"/>
</dbReference>
<protein>
    <recommendedName>
        <fullName evidence="1">NrS-1 polymerase-like helicase domain-containing protein</fullName>
    </recommendedName>
</protein>
<organism evidence="2 3">
    <name type="scientific">Streblomastix strix</name>
    <dbReference type="NCBI Taxonomy" id="222440"/>
    <lineage>
        <taxon>Eukaryota</taxon>
        <taxon>Metamonada</taxon>
        <taxon>Preaxostyla</taxon>
        <taxon>Oxymonadida</taxon>
        <taxon>Streblomastigidae</taxon>
        <taxon>Streblomastix</taxon>
    </lineage>
</organism>
<dbReference type="Proteomes" id="UP000324800">
    <property type="component" value="Unassembled WGS sequence"/>
</dbReference>
<feature type="domain" description="NrS-1 polymerase-like helicase" evidence="1">
    <location>
        <begin position="105"/>
        <end position="214"/>
    </location>
</feature>
<evidence type="ECO:0000313" key="2">
    <source>
        <dbReference type="EMBL" id="KAA6398657.1"/>
    </source>
</evidence>
<evidence type="ECO:0000259" key="1">
    <source>
        <dbReference type="Pfam" id="PF19263"/>
    </source>
</evidence>
<dbReference type="EMBL" id="SNRW01000909">
    <property type="protein sequence ID" value="KAA6398657.1"/>
    <property type="molecule type" value="Genomic_DNA"/>
</dbReference>
<comment type="caution">
    <text evidence="2">The sequence shown here is derived from an EMBL/GenBank/DDBJ whole genome shotgun (WGS) entry which is preliminary data.</text>
</comment>
<proteinExistence type="predicted"/>
<dbReference type="Gene3D" id="3.40.50.300">
    <property type="entry name" value="P-loop containing nucleotide triphosphate hydrolases"/>
    <property type="match status" value="1"/>
</dbReference>
<dbReference type="AlphaFoldDB" id="A0A5J4WUE6"/>
<dbReference type="Pfam" id="PF19263">
    <property type="entry name" value="DUF5906"/>
    <property type="match status" value="1"/>
</dbReference>
<sequence>MHIIRLCGYSKKHIKVQDIFEKYDGQYVVEGVRFNSDNPDVFNVFQGFKYEKLEQVDESKIDMFINHLTYGTIAGENQEVFEYILNWIAFIAQNAGQKTRTAIVLQGLQRIGKNRFTDAISEMFSRYSQPNISTIEEFTGIFNSVVENVMFAVLNEMINYNKSKKGIAHAMKKIITDKTIRINEKNYSRRRAENVINTIIVTNNDYPIQLDNRDGRYLVIKCKAVHRGDHEYFNMLSKGMDKDFYDNLLTFFLNRDISKFDPTDFPLSDAKKQLLNVCRTLVDDIIIKNYQKFKDDIPISEVSQMKPNNWNERSFKHSILQKQTEQRICIDKKQVRVFKLLEENYSVYDDMINDLDKEEQREEQERIENATEYFTE</sequence>
<dbReference type="InterPro" id="IPR027417">
    <property type="entry name" value="P-loop_NTPase"/>
</dbReference>
<accession>A0A5J4WUE6</accession>
<name>A0A5J4WUE6_9EUKA</name>